<feature type="region of interest" description="Disordered" evidence="4">
    <location>
        <begin position="238"/>
        <end position="257"/>
    </location>
</feature>
<feature type="region of interest" description="Disordered" evidence="4">
    <location>
        <begin position="465"/>
        <end position="489"/>
    </location>
</feature>
<keyword evidence="3" id="KW-0949">S-adenosyl-L-methionine</keyword>
<dbReference type="SUPFAM" id="SSF81822">
    <property type="entry name" value="RuBisCo LSMT C-terminal, substrate-binding domain"/>
    <property type="match status" value="1"/>
</dbReference>
<feature type="compositionally biased region" description="Basic and acidic residues" evidence="4">
    <location>
        <begin position="473"/>
        <end position="489"/>
    </location>
</feature>
<organism evidence="6 7">
    <name type="scientific">Saitozyma podzolica</name>
    <dbReference type="NCBI Taxonomy" id="1890683"/>
    <lineage>
        <taxon>Eukaryota</taxon>
        <taxon>Fungi</taxon>
        <taxon>Dikarya</taxon>
        <taxon>Basidiomycota</taxon>
        <taxon>Agaricomycotina</taxon>
        <taxon>Tremellomycetes</taxon>
        <taxon>Tremellales</taxon>
        <taxon>Trimorphomycetaceae</taxon>
        <taxon>Saitozyma</taxon>
    </lineage>
</organism>
<evidence type="ECO:0000256" key="2">
    <source>
        <dbReference type="ARBA" id="ARBA00022679"/>
    </source>
</evidence>
<evidence type="ECO:0000313" key="6">
    <source>
        <dbReference type="EMBL" id="RSH89484.1"/>
    </source>
</evidence>
<sequence length="489" mass="54233">MDPVPQHDDLIAEVEAHGGWVNRDAFGLSQFPGMGFGAVAKADLPAQTSLFRIPLTHLLTPFTSHLRRHLSETEWESLGDGWARLILVMMWETERGSESQWYRYLAAMPRTFDTPMFWAAEELEELRGTDIQDRVGKTEAETTYHSLLAPIIMAHPDLFPPGAGNFSLASYHLQGSRILSRSFTIPASRAGQSQDASSVSSKDDEEEDEVAVMVPMADMLNAAYEMDNARLYANDGDEENEITDHGADPDSYTMTTSRSISKGDQIYNTYASPPNSELLRKYGHVDAIPLDDATLALLEAEEVGEWPFGNPGDQVEIQGDEVVRAVLSHRGSSAAADSAGEELMTERIDWWLEEGQDDAFALSFSEEVDEGLVPFTRLLLYDDEWLRAARKGKLPRNIVDQTVAEVLHAAIVSRQSKYCNDLQHDLDIIKAGSASQRRRNAAVVRAGEKRVLKVAMRAVRRKAVADGVPGGKRKSENLDSAGEKIQRTK</sequence>
<dbReference type="PANTHER" id="PTHR13271:SF34">
    <property type="entry name" value="N-LYSINE METHYLTRANSFERASE SETD6"/>
    <property type="match status" value="1"/>
</dbReference>
<comment type="caution">
    <text evidence="6">The sequence shown here is derived from an EMBL/GenBank/DDBJ whole genome shotgun (WGS) entry which is preliminary data.</text>
</comment>
<dbReference type="Gene3D" id="3.90.1420.10">
    <property type="entry name" value="Rubisco LSMT, substrate-binding domain"/>
    <property type="match status" value="1"/>
</dbReference>
<dbReference type="PANTHER" id="PTHR13271">
    <property type="entry name" value="UNCHARACTERIZED PUTATIVE METHYLTRANSFERASE"/>
    <property type="match status" value="1"/>
</dbReference>
<dbReference type="InterPro" id="IPR036464">
    <property type="entry name" value="Rubisco_LSMT_subst-bd_sf"/>
</dbReference>
<protein>
    <recommendedName>
        <fullName evidence="5">SET domain-containing protein</fullName>
    </recommendedName>
</protein>
<dbReference type="Gene3D" id="3.90.1410.10">
    <property type="entry name" value="set domain protein methyltransferase, domain 1"/>
    <property type="match status" value="1"/>
</dbReference>
<dbReference type="Proteomes" id="UP000279259">
    <property type="component" value="Unassembled WGS sequence"/>
</dbReference>
<reference evidence="6 7" key="1">
    <citation type="submission" date="2018-11" db="EMBL/GenBank/DDBJ databases">
        <title>Genome sequence of Saitozyma podzolica DSM 27192.</title>
        <authorList>
            <person name="Aliyu H."/>
            <person name="Gorte O."/>
            <person name="Ochsenreither K."/>
        </authorList>
    </citation>
    <scope>NUCLEOTIDE SEQUENCE [LARGE SCALE GENOMIC DNA]</scope>
    <source>
        <strain evidence="6 7">DSM 27192</strain>
    </source>
</reference>
<dbReference type="InterPro" id="IPR046341">
    <property type="entry name" value="SET_dom_sf"/>
</dbReference>
<dbReference type="OrthoDB" id="341421at2759"/>
<dbReference type="AlphaFoldDB" id="A0A427YEV1"/>
<evidence type="ECO:0000313" key="7">
    <source>
        <dbReference type="Proteomes" id="UP000279259"/>
    </source>
</evidence>
<dbReference type="InterPro" id="IPR050600">
    <property type="entry name" value="SETD3_SETD6_MTase"/>
</dbReference>
<accession>A0A427YEV1</accession>
<evidence type="ECO:0000259" key="5">
    <source>
        <dbReference type="PROSITE" id="PS50280"/>
    </source>
</evidence>
<feature type="domain" description="SET" evidence="5">
    <location>
        <begin position="24"/>
        <end position="271"/>
    </location>
</feature>
<feature type="region of interest" description="Disordered" evidence="4">
    <location>
        <begin position="189"/>
        <end position="208"/>
    </location>
</feature>
<evidence type="ECO:0000256" key="4">
    <source>
        <dbReference type="SAM" id="MobiDB-lite"/>
    </source>
</evidence>
<evidence type="ECO:0000256" key="1">
    <source>
        <dbReference type="ARBA" id="ARBA00022603"/>
    </source>
</evidence>
<dbReference type="SUPFAM" id="SSF82199">
    <property type="entry name" value="SET domain"/>
    <property type="match status" value="1"/>
</dbReference>
<dbReference type="InterPro" id="IPR001214">
    <property type="entry name" value="SET_dom"/>
</dbReference>
<keyword evidence="1" id="KW-0489">Methyltransferase</keyword>
<dbReference type="GO" id="GO:0032259">
    <property type="term" value="P:methylation"/>
    <property type="evidence" value="ECO:0007669"/>
    <property type="project" value="UniProtKB-KW"/>
</dbReference>
<dbReference type="EMBL" id="RSCD01000013">
    <property type="protein sequence ID" value="RSH89484.1"/>
    <property type="molecule type" value="Genomic_DNA"/>
</dbReference>
<dbReference type="GO" id="GO:0016279">
    <property type="term" value="F:protein-lysine N-methyltransferase activity"/>
    <property type="evidence" value="ECO:0007669"/>
    <property type="project" value="UniProtKB-ARBA"/>
</dbReference>
<dbReference type="PROSITE" id="PS50280">
    <property type="entry name" value="SET"/>
    <property type="match status" value="1"/>
</dbReference>
<dbReference type="InterPro" id="IPR015353">
    <property type="entry name" value="Rubisco_LSMT_subst-bd"/>
</dbReference>
<dbReference type="Pfam" id="PF09273">
    <property type="entry name" value="Rubis-subs-bind"/>
    <property type="match status" value="1"/>
</dbReference>
<dbReference type="STRING" id="1890683.A0A427YEV1"/>
<keyword evidence="7" id="KW-1185">Reference proteome</keyword>
<evidence type="ECO:0000256" key="3">
    <source>
        <dbReference type="ARBA" id="ARBA00022691"/>
    </source>
</evidence>
<gene>
    <name evidence="6" type="ORF">EHS25_002033</name>
</gene>
<dbReference type="GO" id="GO:0005634">
    <property type="term" value="C:nucleus"/>
    <property type="evidence" value="ECO:0007669"/>
    <property type="project" value="TreeGrafter"/>
</dbReference>
<proteinExistence type="predicted"/>
<keyword evidence="2" id="KW-0808">Transferase</keyword>
<name>A0A427YEV1_9TREE</name>